<comment type="caution">
    <text evidence="5">Lacks conserved residue(s) required for the propagation of feature annotation.</text>
</comment>
<keyword evidence="2 5" id="KW-0285">Flavoprotein</keyword>
<evidence type="ECO:0000259" key="7">
    <source>
        <dbReference type="Pfam" id="PF02441"/>
    </source>
</evidence>
<feature type="binding site" evidence="5">
    <location>
        <position position="40"/>
    </location>
    <ligand>
        <name>FMN</name>
        <dbReference type="ChEBI" id="CHEBI:58210"/>
    </ligand>
</feature>
<dbReference type="AlphaFoldDB" id="A0A931EWG3"/>
<feature type="binding site" evidence="5">
    <location>
        <begin position="14"/>
        <end position="16"/>
    </location>
    <ligand>
        <name>FMN</name>
        <dbReference type="ChEBI" id="CHEBI:58210"/>
    </ligand>
</feature>
<keyword evidence="9" id="KW-1185">Reference proteome</keyword>
<dbReference type="HAMAP" id="MF_01984">
    <property type="entry name" value="ubiX_pad"/>
    <property type="match status" value="1"/>
</dbReference>
<protein>
    <recommendedName>
        <fullName evidence="5">Flavin prenyltransferase UbiX</fullName>
        <ecNumber evidence="5">2.5.1.129</ecNumber>
    </recommendedName>
</protein>
<feature type="binding site" evidence="5">
    <location>
        <position position="168"/>
    </location>
    <ligand>
        <name>dimethylallyl phosphate</name>
        <dbReference type="ChEBI" id="CHEBI:88052"/>
    </ligand>
</feature>
<proteinExistence type="inferred from homology"/>
<dbReference type="GO" id="GO:0016831">
    <property type="term" value="F:carboxy-lyase activity"/>
    <property type="evidence" value="ECO:0007669"/>
    <property type="project" value="TreeGrafter"/>
</dbReference>
<comment type="catalytic activity">
    <reaction evidence="5">
        <text>dimethylallyl phosphate + FMNH2 = prenylated FMNH2 + phosphate</text>
        <dbReference type="Rhea" id="RHEA:37743"/>
        <dbReference type="ChEBI" id="CHEBI:43474"/>
        <dbReference type="ChEBI" id="CHEBI:57618"/>
        <dbReference type="ChEBI" id="CHEBI:87467"/>
        <dbReference type="ChEBI" id="CHEBI:88052"/>
        <dbReference type="EC" id="2.5.1.129"/>
    </reaction>
</comment>
<keyword evidence="3 5" id="KW-0288">FMN</keyword>
<name>A0A931EWG3_9ACTN</name>
<keyword evidence="1 5" id="KW-0637">Prenyltransferase</keyword>
<keyword evidence="4 5" id="KW-0808">Transferase</keyword>
<evidence type="ECO:0000256" key="4">
    <source>
        <dbReference type="ARBA" id="ARBA00022679"/>
    </source>
</evidence>
<feature type="domain" description="Flavoprotein" evidence="7">
    <location>
        <begin position="7"/>
        <end position="170"/>
    </location>
</feature>
<dbReference type="NCBIfam" id="NF004685">
    <property type="entry name" value="PRK06029.1"/>
    <property type="match status" value="1"/>
</dbReference>
<dbReference type="InterPro" id="IPR003382">
    <property type="entry name" value="Flavoprotein"/>
</dbReference>
<dbReference type="Pfam" id="PF02441">
    <property type="entry name" value="Flavoprotein"/>
    <property type="match status" value="1"/>
</dbReference>
<evidence type="ECO:0000256" key="3">
    <source>
        <dbReference type="ARBA" id="ARBA00022643"/>
    </source>
</evidence>
<feature type="binding site" evidence="5">
    <location>
        <position position="152"/>
    </location>
    <ligand>
        <name>dimethylallyl phosphate</name>
        <dbReference type="ChEBI" id="CHEBI:88052"/>
    </ligand>
</feature>
<evidence type="ECO:0000256" key="2">
    <source>
        <dbReference type="ARBA" id="ARBA00022630"/>
    </source>
</evidence>
<feature type="region of interest" description="Disordered" evidence="6">
    <location>
        <begin position="181"/>
        <end position="223"/>
    </location>
</feature>
<evidence type="ECO:0000256" key="1">
    <source>
        <dbReference type="ARBA" id="ARBA00022602"/>
    </source>
</evidence>
<dbReference type="PANTHER" id="PTHR43374:SF1">
    <property type="entry name" value="FLAVIN PRENYLTRANSFERASE PAD1, MITOCHONDRIAL"/>
    <property type="match status" value="1"/>
</dbReference>
<feature type="binding site" evidence="5">
    <location>
        <position position="122"/>
    </location>
    <ligand>
        <name>FMN</name>
        <dbReference type="ChEBI" id="CHEBI:58210"/>
    </ligand>
</feature>
<comment type="similarity">
    <text evidence="5">Belongs to the UbiX/PAD1 family.</text>
</comment>
<dbReference type="Proteomes" id="UP000605361">
    <property type="component" value="Unassembled WGS sequence"/>
</dbReference>
<dbReference type="SUPFAM" id="SSF52507">
    <property type="entry name" value="Homo-oligomeric flavin-containing Cys decarboxylases, HFCD"/>
    <property type="match status" value="1"/>
</dbReference>
<dbReference type="PANTHER" id="PTHR43374">
    <property type="entry name" value="FLAVIN PRENYLTRANSFERASE"/>
    <property type="match status" value="1"/>
</dbReference>
<dbReference type="EC" id="2.5.1.129" evidence="5"/>
<dbReference type="GO" id="GO:0106141">
    <property type="term" value="F:flavin prenyltransferase activity"/>
    <property type="evidence" value="ECO:0007669"/>
    <property type="project" value="UniProtKB-EC"/>
</dbReference>
<dbReference type="EMBL" id="JADOGI010000002">
    <property type="protein sequence ID" value="MBF8184432.1"/>
    <property type="molecule type" value="Genomic_DNA"/>
</dbReference>
<dbReference type="Gene3D" id="3.40.50.1950">
    <property type="entry name" value="Flavin prenyltransferase-like"/>
    <property type="match status" value="1"/>
</dbReference>
<organism evidence="8 9">
    <name type="scientific">Nonomuraea cypriaca</name>
    <dbReference type="NCBI Taxonomy" id="1187855"/>
    <lineage>
        <taxon>Bacteria</taxon>
        <taxon>Bacillati</taxon>
        <taxon>Actinomycetota</taxon>
        <taxon>Actinomycetes</taxon>
        <taxon>Streptosporangiales</taxon>
        <taxon>Streptosporangiaceae</taxon>
        <taxon>Nonomuraea</taxon>
    </lineage>
</organism>
<evidence type="ECO:0000313" key="8">
    <source>
        <dbReference type="EMBL" id="MBF8184432.1"/>
    </source>
</evidence>
<gene>
    <name evidence="5" type="primary">ubiX</name>
    <name evidence="8" type="ORF">ITP53_01450</name>
</gene>
<dbReference type="InterPro" id="IPR004507">
    <property type="entry name" value="UbiX-like"/>
</dbReference>
<evidence type="ECO:0000256" key="5">
    <source>
        <dbReference type="HAMAP-Rule" id="MF_01984"/>
    </source>
</evidence>
<evidence type="ECO:0000256" key="6">
    <source>
        <dbReference type="SAM" id="MobiDB-lite"/>
    </source>
</evidence>
<accession>A0A931EWG3</accession>
<reference evidence="8" key="1">
    <citation type="submission" date="2020-11" db="EMBL/GenBank/DDBJ databases">
        <title>Whole-genome analyses of Nonomuraea sp. K274.</title>
        <authorList>
            <person name="Veyisoglu A."/>
        </authorList>
    </citation>
    <scope>NUCLEOTIDE SEQUENCE</scope>
    <source>
        <strain evidence="8">K274</strain>
    </source>
</reference>
<dbReference type="NCBIfam" id="TIGR00421">
    <property type="entry name" value="ubiX_pad"/>
    <property type="match status" value="1"/>
</dbReference>
<comment type="caution">
    <text evidence="8">The sequence shown here is derived from an EMBL/GenBank/DDBJ whole genome shotgun (WGS) entry which is preliminary data.</text>
</comment>
<dbReference type="InterPro" id="IPR036551">
    <property type="entry name" value="Flavin_trans-like"/>
</dbReference>
<sequence length="223" mass="23044">MAGAPRRVVVGVSGATGTALAVRTLQLLGAAGVERHLVVSPAARRTAAYEMPEATFDAEVVHSFRDIGASIASGSYPVDAMIVIPCSVKTLGAIASGVSENLLVRAADVTLKERRRLVLCVRETPLHLGHLRAMVTATEIGAIIAPPMPAFYAAPESLDDVVDHIVARALSLIGVHVPGAPPWQGTPASAARTEGQRTEGERTEGHSQVGSGGPSGSPARPSR</sequence>
<feature type="compositionally biased region" description="Basic and acidic residues" evidence="6">
    <location>
        <begin position="194"/>
        <end position="205"/>
    </location>
</feature>
<feature type="binding site" evidence="5">
    <location>
        <begin position="87"/>
        <end position="90"/>
    </location>
    <ligand>
        <name>FMN</name>
        <dbReference type="ChEBI" id="CHEBI:58210"/>
    </ligand>
</feature>
<comment type="function">
    <text evidence="5">Flavin prenyltransferase that catalyzes the synthesis of the prenylated FMN cofactor (prenyl-FMN) for 4-hydroxy-3-polyprenylbenzoic acid decarboxylase UbiD. The prenyltransferase is metal-independent and links a dimethylallyl moiety from dimethylallyl monophosphate (DMAP) to the flavin N5 and C6 atoms of FMN.</text>
</comment>
<evidence type="ECO:0000313" key="9">
    <source>
        <dbReference type="Proteomes" id="UP000605361"/>
    </source>
</evidence>